<dbReference type="OrthoDB" id="3345311at2759"/>
<protein>
    <recommendedName>
        <fullName evidence="2">CCD97-like C-terminal domain-containing protein</fullName>
    </recommendedName>
</protein>
<dbReference type="HOGENOM" id="CLU_081903_0_0_1"/>
<evidence type="ECO:0000256" key="1">
    <source>
        <dbReference type="SAM" id="MobiDB-lite"/>
    </source>
</evidence>
<feature type="domain" description="CCD97-like C-terminal" evidence="2">
    <location>
        <begin position="121"/>
        <end position="229"/>
    </location>
</feature>
<dbReference type="KEGG" id="sla:SERLADRAFT_414104"/>
<feature type="region of interest" description="Disordered" evidence="1">
    <location>
        <begin position="149"/>
        <end position="184"/>
    </location>
</feature>
<reference evidence="3" key="1">
    <citation type="submission" date="2011-04" db="EMBL/GenBank/DDBJ databases">
        <title>Evolution of plant cell wall degrading machinery underlies the functional diversity of forest fungi.</title>
        <authorList>
            <consortium name="US DOE Joint Genome Institute (JGI-PGF)"/>
            <person name="Eastwood D.C."/>
            <person name="Floudas D."/>
            <person name="Binder M."/>
            <person name="Majcherczyk A."/>
            <person name="Schneider P."/>
            <person name="Aerts A."/>
            <person name="Asiegbu F.O."/>
            <person name="Baker S.E."/>
            <person name="Barry K."/>
            <person name="Bendiksby M."/>
            <person name="Blumentritt M."/>
            <person name="Coutinho P.M."/>
            <person name="Cullen D."/>
            <person name="Cullen D."/>
            <person name="Gathman A."/>
            <person name="Goodell B."/>
            <person name="Henrissat B."/>
            <person name="Ihrmark K."/>
            <person name="Kauserud H."/>
            <person name="Kohler A."/>
            <person name="LaButti K."/>
            <person name="Lapidus A."/>
            <person name="Lavin J.L."/>
            <person name="Lee Y.-H."/>
            <person name="Lindquist E."/>
            <person name="Lilly W."/>
            <person name="Lucas S."/>
            <person name="Morin E."/>
            <person name="Murat C."/>
            <person name="Oguiza J.A."/>
            <person name="Park J."/>
            <person name="Pisabarro A.G."/>
            <person name="Riley R."/>
            <person name="Rosling A."/>
            <person name="Salamov A."/>
            <person name="Schmidt O."/>
            <person name="Schmutz J."/>
            <person name="Skrede I."/>
            <person name="Stenlid J."/>
            <person name="Wiebenga A."/>
            <person name="Xie X."/>
            <person name="Kues U."/>
            <person name="Hibbett D.S."/>
            <person name="Hoffmeister D."/>
            <person name="Hogberg N."/>
            <person name="Martin F."/>
            <person name="Grigoriev I.V."/>
            <person name="Watkinson S.C."/>
        </authorList>
    </citation>
    <scope>NUCLEOTIDE SEQUENCE</scope>
    <source>
        <strain evidence="3">S7.9</strain>
    </source>
</reference>
<evidence type="ECO:0000259" key="2">
    <source>
        <dbReference type="Pfam" id="PF09747"/>
    </source>
</evidence>
<dbReference type="EMBL" id="GL945431">
    <property type="protein sequence ID" value="EGO27867.1"/>
    <property type="molecule type" value="Genomic_DNA"/>
</dbReference>
<evidence type="ECO:0000313" key="3">
    <source>
        <dbReference type="EMBL" id="EGO27867.1"/>
    </source>
</evidence>
<proteinExistence type="predicted"/>
<dbReference type="PANTHER" id="PTHR31840">
    <property type="entry name" value="COILED-COIL DOMAIN-CONTAINING PROTEIN 97"/>
    <property type="match status" value="1"/>
</dbReference>
<dbReference type="GeneID" id="18813222"/>
<organism>
    <name type="scientific">Serpula lacrymans var. lacrymans (strain S7.9)</name>
    <name type="common">Dry rot fungus</name>
    <dbReference type="NCBI Taxonomy" id="578457"/>
    <lineage>
        <taxon>Eukaryota</taxon>
        <taxon>Fungi</taxon>
        <taxon>Dikarya</taxon>
        <taxon>Basidiomycota</taxon>
        <taxon>Agaricomycotina</taxon>
        <taxon>Agaricomycetes</taxon>
        <taxon>Agaricomycetidae</taxon>
        <taxon>Boletales</taxon>
        <taxon>Coniophorineae</taxon>
        <taxon>Serpulaceae</taxon>
        <taxon>Serpula</taxon>
    </lineage>
</organism>
<gene>
    <name evidence="3" type="ORF">SERLADRAFT_414104</name>
</gene>
<accession>F8NMD3</accession>
<feature type="compositionally biased region" description="Acidic residues" evidence="1">
    <location>
        <begin position="154"/>
        <end position="179"/>
    </location>
</feature>
<sequence length="231" mass="26913">MQDNFDDIALLNYMGISQNSTPLPSSDPISFLKEHIHQLPPNLAVLFSLKTTPQQRTVIPAIRNRRLKFTTLNPRELSFVAAKSTWPLLWQGRERRGQEEAKAEREWAQKDFLKGSKQHVGKLGTLLGDYEEEREAERVRVLRRENINNAGDDFVPEEDESESDEEDNSATTGQEEESAEEAKASFERLIRERFIYGLLEGIDYDSVDWNEQYDEEDERDIEDRWFNEDSD</sequence>
<dbReference type="Proteomes" id="UP000008064">
    <property type="component" value="Unassembled WGS sequence"/>
</dbReference>
<dbReference type="Pfam" id="PF09747">
    <property type="entry name" value="CCD97-like_C"/>
    <property type="match status" value="1"/>
</dbReference>
<dbReference type="PANTHER" id="PTHR31840:SF1">
    <property type="entry name" value="COILED-COIL DOMAIN-CONTAINING PROTEIN 97"/>
    <property type="match status" value="1"/>
</dbReference>
<name>F8NMD3_SERL9</name>
<dbReference type="AlphaFoldDB" id="F8NMD3"/>
<dbReference type="InterPro" id="IPR040233">
    <property type="entry name" value="CCD97-like_C"/>
</dbReference>
<dbReference type="RefSeq" id="XP_007315958.1">
    <property type="nucleotide sequence ID" value="XM_007315896.1"/>
</dbReference>
<dbReference type="InterPro" id="IPR018613">
    <property type="entry name" value="Ccdc97-like"/>
</dbReference>